<gene>
    <name evidence="8 10" type="ORF">P152DRAFT_467094</name>
</gene>
<comment type="subcellular location">
    <subcellularLocation>
        <location evidence="1">Cell membrane</location>
        <topology evidence="1">Multi-pass membrane protein</topology>
    </subcellularLocation>
</comment>
<evidence type="ECO:0000313" key="10">
    <source>
        <dbReference type="RefSeq" id="XP_033533068.1"/>
    </source>
</evidence>
<evidence type="ECO:0000256" key="4">
    <source>
        <dbReference type="ARBA" id="ARBA00022692"/>
    </source>
</evidence>
<reference evidence="8 10" key="1">
    <citation type="submission" date="2020-01" db="EMBL/GenBank/DDBJ databases">
        <authorList>
            <consortium name="DOE Joint Genome Institute"/>
            <person name="Haridas S."/>
            <person name="Albert R."/>
            <person name="Binder M."/>
            <person name="Bloem J."/>
            <person name="Labutti K."/>
            <person name="Salamov A."/>
            <person name="Andreopoulos B."/>
            <person name="Baker S.E."/>
            <person name="Barry K."/>
            <person name="Bills G."/>
            <person name="Bluhm B.H."/>
            <person name="Cannon C."/>
            <person name="Castanera R."/>
            <person name="Culley D.E."/>
            <person name="Daum C."/>
            <person name="Ezra D."/>
            <person name="Gonzalez J.B."/>
            <person name="Henrissat B."/>
            <person name="Kuo A."/>
            <person name="Liang C."/>
            <person name="Lipzen A."/>
            <person name="Lutzoni F."/>
            <person name="Magnuson J."/>
            <person name="Mondo S."/>
            <person name="Nolan M."/>
            <person name="Ohm R."/>
            <person name="Pangilinan J."/>
            <person name="Park H.-J."/>
            <person name="Ramirez L."/>
            <person name="Alfaro M."/>
            <person name="Sun H."/>
            <person name="Tritt A."/>
            <person name="Yoshinaga Y."/>
            <person name="Zwiers L.-H."/>
            <person name="Turgeon B.G."/>
            <person name="Goodwin S.B."/>
            <person name="Spatafora J.W."/>
            <person name="Crous P.W."/>
            <person name="Grigoriev I.V."/>
        </authorList>
    </citation>
    <scope>NUCLEOTIDE SEQUENCE</scope>
    <source>
        <strain evidence="8 10">CBS 781.70</strain>
    </source>
</reference>
<evidence type="ECO:0000256" key="7">
    <source>
        <dbReference type="SAM" id="Phobius"/>
    </source>
</evidence>
<reference evidence="10" key="2">
    <citation type="submission" date="2020-04" db="EMBL/GenBank/DDBJ databases">
        <authorList>
            <consortium name="NCBI Genome Project"/>
        </authorList>
    </citation>
    <scope>NUCLEOTIDE SEQUENCE</scope>
    <source>
        <strain evidence="10">CBS 781.70</strain>
    </source>
</reference>
<keyword evidence="2" id="KW-0813">Transport</keyword>
<dbReference type="EMBL" id="ML975161">
    <property type="protein sequence ID" value="KAF1811437.1"/>
    <property type="molecule type" value="Genomic_DNA"/>
</dbReference>
<keyword evidence="5 7" id="KW-1133">Transmembrane helix</keyword>
<evidence type="ECO:0000256" key="3">
    <source>
        <dbReference type="ARBA" id="ARBA00022475"/>
    </source>
</evidence>
<organism evidence="8">
    <name type="scientific">Eremomyces bilateralis CBS 781.70</name>
    <dbReference type="NCBI Taxonomy" id="1392243"/>
    <lineage>
        <taxon>Eukaryota</taxon>
        <taxon>Fungi</taxon>
        <taxon>Dikarya</taxon>
        <taxon>Ascomycota</taxon>
        <taxon>Pezizomycotina</taxon>
        <taxon>Dothideomycetes</taxon>
        <taxon>Dothideomycetes incertae sedis</taxon>
        <taxon>Eremomycetales</taxon>
        <taxon>Eremomycetaceae</taxon>
        <taxon>Eremomyces</taxon>
    </lineage>
</organism>
<proteinExistence type="predicted"/>
<dbReference type="Proteomes" id="UP000504638">
    <property type="component" value="Unplaced"/>
</dbReference>
<feature type="transmembrane region" description="Helical" evidence="7">
    <location>
        <begin position="40"/>
        <end position="58"/>
    </location>
</feature>
<evidence type="ECO:0008006" key="11">
    <source>
        <dbReference type="Google" id="ProtNLM"/>
    </source>
</evidence>
<keyword evidence="6 7" id="KW-0472">Membrane</keyword>
<protein>
    <recommendedName>
        <fullName evidence="11">Transmembrane protein</fullName>
    </recommendedName>
</protein>
<dbReference type="PANTHER" id="PTHR43549:SF2">
    <property type="entry name" value="MULTIDRUG RESISTANCE PROTEIN NORM-RELATED"/>
    <property type="match status" value="1"/>
</dbReference>
<evidence type="ECO:0000256" key="1">
    <source>
        <dbReference type="ARBA" id="ARBA00004651"/>
    </source>
</evidence>
<keyword evidence="9" id="KW-1185">Reference proteome</keyword>
<evidence type="ECO:0000256" key="6">
    <source>
        <dbReference type="ARBA" id="ARBA00023136"/>
    </source>
</evidence>
<dbReference type="OrthoDB" id="2119662at2759"/>
<feature type="transmembrane region" description="Helical" evidence="7">
    <location>
        <begin position="471"/>
        <end position="494"/>
    </location>
</feature>
<dbReference type="RefSeq" id="XP_033533068.1">
    <property type="nucleotide sequence ID" value="XM_033680743.1"/>
</dbReference>
<feature type="transmembrane region" description="Helical" evidence="7">
    <location>
        <begin position="113"/>
        <end position="142"/>
    </location>
</feature>
<keyword evidence="3" id="KW-1003">Cell membrane</keyword>
<reference evidence="10" key="3">
    <citation type="submission" date="2025-04" db="UniProtKB">
        <authorList>
            <consortium name="RefSeq"/>
        </authorList>
    </citation>
    <scope>IDENTIFICATION</scope>
    <source>
        <strain evidence="10">CBS 781.70</strain>
    </source>
</reference>
<accession>A0A6G1FZZ7</accession>
<feature type="transmembrane region" description="Helical" evidence="7">
    <location>
        <begin position="407"/>
        <end position="429"/>
    </location>
</feature>
<feature type="transmembrane region" description="Helical" evidence="7">
    <location>
        <begin position="364"/>
        <end position="387"/>
    </location>
</feature>
<keyword evidence="4 7" id="KW-0812">Transmembrane</keyword>
<evidence type="ECO:0000313" key="9">
    <source>
        <dbReference type="Proteomes" id="UP000504638"/>
    </source>
</evidence>
<evidence type="ECO:0000313" key="8">
    <source>
        <dbReference type="EMBL" id="KAF1811437.1"/>
    </source>
</evidence>
<feature type="transmembrane region" description="Helical" evidence="7">
    <location>
        <begin position="287"/>
        <end position="306"/>
    </location>
</feature>
<dbReference type="AlphaFoldDB" id="A0A6G1FZZ7"/>
<dbReference type="GeneID" id="54421313"/>
<name>A0A6G1FZZ7_9PEZI</name>
<evidence type="ECO:0000256" key="2">
    <source>
        <dbReference type="ARBA" id="ARBA00022448"/>
    </source>
</evidence>
<feature type="transmembrane region" description="Helical" evidence="7">
    <location>
        <begin position="218"/>
        <end position="242"/>
    </location>
</feature>
<dbReference type="InterPro" id="IPR052031">
    <property type="entry name" value="Membrane_Transporter-Flippase"/>
</dbReference>
<evidence type="ECO:0000256" key="5">
    <source>
        <dbReference type="ARBA" id="ARBA00022989"/>
    </source>
</evidence>
<sequence length="509" mass="55757">MVPKDDTAVQVDIQGVVDSEGDDTAGREAKWQEITRRDRYLGALLINLLAFLLPALYSTLSKPWVASIDSSLVATTDVYTYISVVAEVLNEGLPRAAWLVIGDRASRPLPQRVGLTYTLILFQSVLGLIMSIAFVGAAATFAKGFVSAPTRCISVSYVRIVAFSALSSAVETAVATATRALDQPDVPLVISSVKFGVNIVLDFLIISKFHVGGHVPTVNMQAGILLACNLSSAVIGLGYFVVMSTRHLRVGYGAEGLRAAHPTFRALRVLARPGSLTFLESAVRNALYLWLISGIVSMGLQYATAWGVFNTIRWGLVMVPVSALEATTLTFVGHRWGTWRRGIGVEERRPRAEARALRGIGKPAVWWAAAALVVEVPVCVFLSVWGAKGFARCLSGDEEVAAITERMWRTIDWCYVMYAVSTQLAAVLLATRPLWYLYQSLVSNLLYVLPWAIVCQVVKLDPRNEWTYHSLVFGGSLVFSFVDILIVDGLWLGYRYLSSARGQRRSDDT</sequence>
<dbReference type="PANTHER" id="PTHR43549">
    <property type="entry name" value="MULTIDRUG RESISTANCE PROTEIN YPNP-RELATED"/>
    <property type="match status" value="1"/>
</dbReference>
<dbReference type="GO" id="GO:0005886">
    <property type="term" value="C:plasma membrane"/>
    <property type="evidence" value="ECO:0007669"/>
    <property type="project" value="UniProtKB-SubCell"/>
</dbReference>
<feature type="transmembrane region" description="Helical" evidence="7">
    <location>
        <begin position="154"/>
        <end position="174"/>
    </location>
</feature>